<name>A0ABD3XXP8_SINWO</name>
<dbReference type="InterPro" id="IPR018247">
    <property type="entry name" value="EF_Hand_1_Ca_BS"/>
</dbReference>
<dbReference type="EMBL" id="JBJQND010000001">
    <property type="protein sequence ID" value="KAL3890426.1"/>
    <property type="molecule type" value="Genomic_DNA"/>
</dbReference>
<evidence type="ECO:0000313" key="4">
    <source>
        <dbReference type="EMBL" id="KAL3890426.1"/>
    </source>
</evidence>
<comment type="caution">
    <text evidence="4">The sequence shown here is derived from an EMBL/GenBank/DDBJ whole genome shotgun (WGS) entry which is preliminary data.</text>
</comment>
<evidence type="ECO:0000256" key="1">
    <source>
        <dbReference type="ARBA" id="ARBA00022837"/>
    </source>
</evidence>
<dbReference type="Pfam" id="PF13499">
    <property type="entry name" value="EF-hand_7"/>
    <property type="match status" value="1"/>
</dbReference>
<dbReference type="InterPro" id="IPR011992">
    <property type="entry name" value="EF-hand-dom_pair"/>
</dbReference>
<evidence type="ECO:0000256" key="2">
    <source>
        <dbReference type="SAM" id="SignalP"/>
    </source>
</evidence>
<dbReference type="SUPFAM" id="SSF47473">
    <property type="entry name" value="EF-hand"/>
    <property type="match status" value="1"/>
</dbReference>
<dbReference type="InterPro" id="IPR002048">
    <property type="entry name" value="EF_hand_dom"/>
</dbReference>
<accession>A0ABD3XXP8</accession>
<sequence length="102" mass="11806">MKASVVCMLFASLLLIVLVRDNEGHRLNKNQDVEAIQRKYFNKYDENKDGYVSLHEFRITGSIDGFGEHIDFLFGVLDKDGDKKLNFEEFKEFAPTTEKEAK</sequence>
<keyword evidence="2" id="KW-0732">Signal</keyword>
<dbReference type="PROSITE" id="PS00018">
    <property type="entry name" value="EF_HAND_1"/>
    <property type="match status" value="1"/>
</dbReference>
<feature type="chain" id="PRO_5044725294" description="EF-hand domain-containing protein" evidence="2">
    <location>
        <begin position="25"/>
        <end position="102"/>
    </location>
</feature>
<keyword evidence="6" id="KW-1185">Reference proteome</keyword>
<dbReference type="SMART" id="SM00054">
    <property type="entry name" value="EFh"/>
    <property type="match status" value="2"/>
</dbReference>
<evidence type="ECO:0000313" key="5">
    <source>
        <dbReference type="EMBL" id="KAL3892013.1"/>
    </source>
</evidence>
<protein>
    <recommendedName>
        <fullName evidence="3">EF-hand domain-containing protein</fullName>
    </recommendedName>
</protein>
<evidence type="ECO:0000259" key="3">
    <source>
        <dbReference type="PROSITE" id="PS50222"/>
    </source>
</evidence>
<dbReference type="AlphaFoldDB" id="A0ABD3XXP8"/>
<reference evidence="4 6" key="1">
    <citation type="submission" date="2024-11" db="EMBL/GenBank/DDBJ databases">
        <title>Chromosome-level genome assembly of the freshwater bivalve Anodonta woodiana.</title>
        <authorList>
            <person name="Chen X."/>
        </authorList>
    </citation>
    <scope>NUCLEOTIDE SEQUENCE [LARGE SCALE GENOMIC DNA]</scope>
    <source>
        <strain evidence="4">MN2024</strain>
        <tissue evidence="4">Gills</tissue>
    </source>
</reference>
<evidence type="ECO:0000313" key="6">
    <source>
        <dbReference type="Proteomes" id="UP001634394"/>
    </source>
</evidence>
<feature type="domain" description="EF-hand" evidence="3">
    <location>
        <begin position="65"/>
        <end position="100"/>
    </location>
</feature>
<dbReference type="EMBL" id="JBJQND010000001">
    <property type="protein sequence ID" value="KAL3892013.1"/>
    <property type="molecule type" value="Genomic_DNA"/>
</dbReference>
<dbReference type="PROSITE" id="PS50222">
    <property type="entry name" value="EF_HAND_2"/>
    <property type="match status" value="1"/>
</dbReference>
<gene>
    <name evidence="4" type="ORF">ACJMK2_002708</name>
    <name evidence="5" type="ORF">ACJMK2_004253</name>
</gene>
<feature type="signal peptide" evidence="2">
    <location>
        <begin position="1"/>
        <end position="24"/>
    </location>
</feature>
<proteinExistence type="predicted"/>
<dbReference type="Proteomes" id="UP001634394">
    <property type="component" value="Unassembled WGS sequence"/>
</dbReference>
<keyword evidence="1" id="KW-0106">Calcium</keyword>
<dbReference type="Gene3D" id="1.10.238.10">
    <property type="entry name" value="EF-hand"/>
    <property type="match status" value="1"/>
</dbReference>
<organism evidence="4 6">
    <name type="scientific">Sinanodonta woodiana</name>
    <name type="common">Chinese pond mussel</name>
    <name type="synonym">Anodonta woodiana</name>
    <dbReference type="NCBI Taxonomy" id="1069815"/>
    <lineage>
        <taxon>Eukaryota</taxon>
        <taxon>Metazoa</taxon>
        <taxon>Spiralia</taxon>
        <taxon>Lophotrochozoa</taxon>
        <taxon>Mollusca</taxon>
        <taxon>Bivalvia</taxon>
        <taxon>Autobranchia</taxon>
        <taxon>Heteroconchia</taxon>
        <taxon>Palaeoheterodonta</taxon>
        <taxon>Unionida</taxon>
        <taxon>Unionoidea</taxon>
        <taxon>Unionidae</taxon>
        <taxon>Unioninae</taxon>
        <taxon>Sinanodonta</taxon>
    </lineage>
</organism>